<comment type="caution">
    <text evidence="1">The sequence shown here is derived from an EMBL/GenBank/DDBJ whole genome shotgun (WGS) entry which is preliminary data.</text>
</comment>
<accession>X1KDF5</accession>
<name>X1KDF5_9ZZZZ</name>
<organism evidence="1">
    <name type="scientific">marine sediment metagenome</name>
    <dbReference type="NCBI Taxonomy" id="412755"/>
    <lineage>
        <taxon>unclassified sequences</taxon>
        <taxon>metagenomes</taxon>
        <taxon>ecological metagenomes</taxon>
    </lineage>
</organism>
<dbReference type="EMBL" id="BARV01009844">
    <property type="protein sequence ID" value="GAI04693.1"/>
    <property type="molecule type" value="Genomic_DNA"/>
</dbReference>
<evidence type="ECO:0000313" key="1">
    <source>
        <dbReference type="EMBL" id="GAI04693.1"/>
    </source>
</evidence>
<dbReference type="AlphaFoldDB" id="X1KDF5"/>
<gene>
    <name evidence="1" type="ORF">S06H3_19265</name>
</gene>
<feature type="non-terminal residue" evidence="1">
    <location>
        <position position="1"/>
    </location>
</feature>
<sequence>DKLRNLYRNLDTDKPPPGFGGRCGWAPWHRPSPDPIPDSELTYDDFEYDDGDVAL</sequence>
<protein>
    <submittedName>
        <fullName evidence="1">Uncharacterized protein</fullName>
    </submittedName>
</protein>
<proteinExistence type="predicted"/>
<reference evidence="1" key="1">
    <citation type="journal article" date="2014" name="Front. Microbiol.">
        <title>High frequency of phylogenetically diverse reductive dehalogenase-homologous genes in deep subseafloor sedimentary metagenomes.</title>
        <authorList>
            <person name="Kawai M."/>
            <person name="Futagami T."/>
            <person name="Toyoda A."/>
            <person name="Takaki Y."/>
            <person name="Nishi S."/>
            <person name="Hori S."/>
            <person name="Arai W."/>
            <person name="Tsubouchi T."/>
            <person name="Morono Y."/>
            <person name="Uchiyama I."/>
            <person name="Ito T."/>
            <person name="Fujiyama A."/>
            <person name="Inagaki F."/>
            <person name="Takami H."/>
        </authorList>
    </citation>
    <scope>NUCLEOTIDE SEQUENCE</scope>
    <source>
        <strain evidence="1">Expedition CK06-06</strain>
    </source>
</reference>